<accession>A0A084XUN3</accession>
<reference evidence="1 2" key="1">
    <citation type="submission" date="2014-07" db="EMBL/GenBank/DDBJ databases">
        <title>Expanding our view of genomic diversity in Candidatus Accumulibacter clades.</title>
        <authorList>
            <person name="Skennerton C.T."/>
            <person name="Barr J.J."/>
            <person name="Slater F.R."/>
            <person name="Bond P.L."/>
            <person name="Tyson G.W."/>
        </authorList>
    </citation>
    <scope>NUCLEOTIDE SEQUENCE [LARGE SCALE GENOMIC DNA]</scope>
    <source>
        <strain evidence="2">SK-01</strain>
    </source>
</reference>
<dbReference type="Proteomes" id="UP000019812">
    <property type="component" value="Unassembled WGS sequence"/>
</dbReference>
<dbReference type="EMBL" id="JDSS02000049">
    <property type="protein sequence ID" value="KFB66177.1"/>
    <property type="molecule type" value="Genomic_DNA"/>
</dbReference>
<protein>
    <submittedName>
        <fullName evidence="1">Uncharacterized protein</fullName>
    </submittedName>
</protein>
<dbReference type="AlphaFoldDB" id="A0A084XUN3"/>
<evidence type="ECO:0000313" key="2">
    <source>
        <dbReference type="Proteomes" id="UP000019812"/>
    </source>
</evidence>
<dbReference type="STRING" id="1457154.CAPSK01_004546"/>
<gene>
    <name evidence="1" type="ORF">CAPSK01_004546</name>
</gene>
<comment type="caution">
    <text evidence="1">The sequence shown here is derived from an EMBL/GenBank/DDBJ whole genome shotgun (WGS) entry which is preliminary data.</text>
</comment>
<proteinExistence type="predicted"/>
<evidence type="ECO:0000313" key="1">
    <source>
        <dbReference type="EMBL" id="KFB66177.1"/>
    </source>
</evidence>
<organism evidence="1 2">
    <name type="scientific">Candidatus Accumulibacter vicinus</name>
    <dbReference type="NCBI Taxonomy" id="2954382"/>
    <lineage>
        <taxon>Bacteria</taxon>
        <taxon>Pseudomonadati</taxon>
        <taxon>Pseudomonadota</taxon>
        <taxon>Betaproteobacteria</taxon>
        <taxon>Candidatus Accumulibacter</taxon>
    </lineage>
</organism>
<name>A0A084XUN3_9PROT</name>
<sequence length="172" mass="18828">MPRLSVDQWAAARTRWEADPALTFGALAGSLGVSHAAVGQRARKDGWQRTPDLRSIADRAQLKADVRERAKLSPHLSDESTKTATRELAEDIRADVIERHRADWAEHRTCFKIGDIAADFETGKSAKISAEMLAIRQKGERAAYGLDDGATSQAPAEPEWAVLIGQRVSVQA</sequence>